<name>A0A2N3WXS2_9NOCA</name>
<dbReference type="GO" id="GO:0016740">
    <property type="term" value="F:transferase activity"/>
    <property type="evidence" value="ECO:0007669"/>
    <property type="project" value="UniProtKB-KW"/>
</dbReference>
<dbReference type="OrthoDB" id="3723194at2"/>
<keyword evidence="2" id="KW-0808">Transferase</keyword>
<comment type="caution">
    <text evidence="2">The sequence shown here is derived from an EMBL/GenBank/DDBJ whole genome shotgun (WGS) entry which is preliminary data.</text>
</comment>
<dbReference type="PANTHER" id="PTHR21310">
    <property type="entry name" value="AMINOGLYCOSIDE PHOSPHOTRANSFERASE-RELATED-RELATED"/>
    <property type="match status" value="1"/>
</dbReference>
<dbReference type="AlphaFoldDB" id="A0A2N3WXS2"/>
<proteinExistence type="predicted"/>
<evidence type="ECO:0000313" key="3">
    <source>
        <dbReference type="Proteomes" id="UP000233766"/>
    </source>
</evidence>
<dbReference type="InterPro" id="IPR051678">
    <property type="entry name" value="AGP_Transferase"/>
</dbReference>
<evidence type="ECO:0000259" key="1">
    <source>
        <dbReference type="Pfam" id="PF01636"/>
    </source>
</evidence>
<dbReference type="Proteomes" id="UP000233766">
    <property type="component" value="Unassembled WGS sequence"/>
</dbReference>
<protein>
    <submittedName>
        <fullName evidence="2">Phosphotransferase family enzyme</fullName>
    </submittedName>
</protein>
<feature type="domain" description="Aminoglycoside phosphotransferase" evidence="1">
    <location>
        <begin position="34"/>
        <end position="237"/>
    </location>
</feature>
<dbReference type="EMBL" id="PJMW01000001">
    <property type="protein sequence ID" value="PKV98648.1"/>
    <property type="molecule type" value="Genomic_DNA"/>
</dbReference>
<dbReference type="InterPro" id="IPR011009">
    <property type="entry name" value="Kinase-like_dom_sf"/>
</dbReference>
<dbReference type="SUPFAM" id="SSF56112">
    <property type="entry name" value="Protein kinase-like (PK-like)"/>
    <property type="match status" value="1"/>
</dbReference>
<evidence type="ECO:0000313" key="2">
    <source>
        <dbReference type="EMBL" id="PKV98648.1"/>
    </source>
</evidence>
<dbReference type="Pfam" id="PF01636">
    <property type="entry name" value="APH"/>
    <property type="match status" value="1"/>
</dbReference>
<dbReference type="Gene3D" id="3.90.1200.10">
    <property type="match status" value="1"/>
</dbReference>
<dbReference type="PANTHER" id="PTHR21310:SF40">
    <property type="entry name" value="AMINOGLYCOSIDE PHOSPHOTRANSFERASE DOMAIN-CONTAINING PROTEIN-RELATED"/>
    <property type="match status" value="1"/>
</dbReference>
<gene>
    <name evidence="2" type="ORF">ATK86_0669</name>
</gene>
<organism evidence="2 3">
    <name type="scientific">Nocardia fluminea</name>
    <dbReference type="NCBI Taxonomy" id="134984"/>
    <lineage>
        <taxon>Bacteria</taxon>
        <taxon>Bacillati</taxon>
        <taxon>Actinomycetota</taxon>
        <taxon>Actinomycetes</taxon>
        <taxon>Mycobacteriales</taxon>
        <taxon>Nocardiaceae</taxon>
        <taxon>Nocardia</taxon>
    </lineage>
</organism>
<keyword evidence="3" id="KW-1185">Reference proteome</keyword>
<sequence length="294" mass="32881">MSQSEIEQVALKACVTAGYEQPRLVPIKVAENGIYRLADQQVVVRVARPGQTEAASRELEVARWLQANEISAVQPAGSRADFVDVDGRPVTFWRELGSHRPGTEQEIATALRTLHALSVPEFLSTVEPFVRIDERIDAGSALTPGDRQWLRDQLSELRARWKELASGHPWGPIHGDAWAGNVVTTDAGVTTFLDLERVSVGPPEWDLTSTAIKHSSFGWIPEQRYELFWRAYGYDVKTWSGFTLLRDIRELRMTCMAVQAAGAKPEHAAQALHRLDCLRGRLGPRPWSGWEPIP</sequence>
<accession>A0A2N3WXS2</accession>
<dbReference type="RefSeq" id="WP_101463077.1">
    <property type="nucleotide sequence ID" value="NZ_PJMW01000001.1"/>
</dbReference>
<dbReference type="InterPro" id="IPR002575">
    <property type="entry name" value="Aminoglycoside_PTrfase"/>
</dbReference>
<reference evidence="2 3" key="1">
    <citation type="submission" date="2017-12" db="EMBL/GenBank/DDBJ databases">
        <title>Sequencing the genomes of 1000 Actinobacteria strains.</title>
        <authorList>
            <person name="Klenk H.-P."/>
        </authorList>
    </citation>
    <scope>NUCLEOTIDE SEQUENCE [LARGE SCALE GENOMIC DNA]</scope>
    <source>
        <strain evidence="2 3">DSM 44489</strain>
    </source>
</reference>